<evidence type="ECO:0000256" key="1">
    <source>
        <dbReference type="SAM" id="SignalP"/>
    </source>
</evidence>
<evidence type="ECO:0000313" key="3">
    <source>
        <dbReference type="WBParaSite" id="PSAMB.scaffold459size50392.g6059.t1"/>
    </source>
</evidence>
<name>A0A914WMI8_9BILA</name>
<dbReference type="AlphaFoldDB" id="A0A914WMI8"/>
<keyword evidence="2" id="KW-1185">Reference proteome</keyword>
<feature type="signal peptide" evidence="1">
    <location>
        <begin position="1"/>
        <end position="19"/>
    </location>
</feature>
<sequence length="89" mass="10372">MVKQITALILLLILLPVLAKPRNPKYSIKPIMWQRGTGLASFLSSPYQKPIQRERSMELEQVKRYTNQWADDMQDMIGDLDLLQKPRFG</sequence>
<organism evidence="2 3">
    <name type="scientific">Plectus sambesii</name>
    <dbReference type="NCBI Taxonomy" id="2011161"/>
    <lineage>
        <taxon>Eukaryota</taxon>
        <taxon>Metazoa</taxon>
        <taxon>Ecdysozoa</taxon>
        <taxon>Nematoda</taxon>
        <taxon>Chromadorea</taxon>
        <taxon>Plectida</taxon>
        <taxon>Plectina</taxon>
        <taxon>Plectoidea</taxon>
        <taxon>Plectidae</taxon>
        <taxon>Plectus</taxon>
    </lineage>
</organism>
<feature type="chain" id="PRO_5037271990" evidence="1">
    <location>
        <begin position="20"/>
        <end position="89"/>
    </location>
</feature>
<keyword evidence="1" id="KW-0732">Signal</keyword>
<reference evidence="3" key="1">
    <citation type="submission" date="2022-11" db="UniProtKB">
        <authorList>
            <consortium name="WormBaseParasite"/>
        </authorList>
    </citation>
    <scope>IDENTIFICATION</scope>
</reference>
<accession>A0A914WMI8</accession>
<dbReference type="WBParaSite" id="PSAMB.scaffold459size50392.g6059.t1">
    <property type="protein sequence ID" value="PSAMB.scaffold459size50392.g6059.t1"/>
    <property type="gene ID" value="PSAMB.scaffold459size50392.g6059"/>
</dbReference>
<protein>
    <submittedName>
        <fullName evidence="3">Uncharacterized protein</fullName>
    </submittedName>
</protein>
<dbReference type="Proteomes" id="UP000887566">
    <property type="component" value="Unplaced"/>
</dbReference>
<evidence type="ECO:0000313" key="2">
    <source>
        <dbReference type="Proteomes" id="UP000887566"/>
    </source>
</evidence>
<proteinExistence type="predicted"/>